<dbReference type="PANTHER" id="PTHR43751">
    <property type="entry name" value="SULFATASE"/>
    <property type="match status" value="1"/>
</dbReference>
<keyword evidence="1" id="KW-0732">Signal</keyword>
<dbReference type="InterPro" id="IPR017850">
    <property type="entry name" value="Alkaline_phosphatase_core_sf"/>
</dbReference>
<dbReference type="CDD" id="cd16027">
    <property type="entry name" value="SGSH"/>
    <property type="match status" value="1"/>
</dbReference>
<evidence type="ECO:0000256" key="1">
    <source>
        <dbReference type="SAM" id="SignalP"/>
    </source>
</evidence>
<dbReference type="InterPro" id="IPR000917">
    <property type="entry name" value="Sulfatase_N"/>
</dbReference>
<gene>
    <name evidence="3" type="ORF">ACFQ2C_02565</name>
</gene>
<keyword evidence="4" id="KW-1185">Reference proteome</keyword>
<dbReference type="Gene3D" id="3.40.720.10">
    <property type="entry name" value="Alkaline Phosphatase, subunit A"/>
    <property type="match status" value="1"/>
</dbReference>
<proteinExistence type="predicted"/>
<dbReference type="SUPFAM" id="SSF53649">
    <property type="entry name" value="Alkaline phosphatase-like"/>
    <property type="match status" value="1"/>
</dbReference>
<feature type="signal peptide" evidence="1">
    <location>
        <begin position="1"/>
        <end position="33"/>
    </location>
</feature>
<dbReference type="Proteomes" id="UP001597205">
    <property type="component" value="Unassembled WGS sequence"/>
</dbReference>
<evidence type="ECO:0000313" key="3">
    <source>
        <dbReference type="EMBL" id="MFD1164480.1"/>
    </source>
</evidence>
<protein>
    <submittedName>
        <fullName evidence="3">Sulfatase</fullName>
    </submittedName>
</protein>
<comment type="caution">
    <text evidence="3">The sequence shown here is derived from an EMBL/GenBank/DDBJ whole genome shotgun (WGS) entry which is preliminary data.</text>
</comment>
<organism evidence="3 4">
    <name type="scientific">Sphingobacterium daejeonense</name>
    <dbReference type="NCBI Taxonomy" id="371142"/>
    <lineage>
        <taxon>Bacteria</taxon>
        <taxon>Pseudomonadati</taxon>
        <taxon>Bacteroidota</taxon>
        <taxon>Sphingobacteriia</taxon>
        <taxon>Sphingobacteriales</taxon>
        <taxon>Sphingobacteriaceae</taxon>
        <taxon>Sphingobacterium</taxon>
    </lineage>
</organism>
<reference evidence="4" key="1">
    <citation type="journal article" date="2019" name="Int. J. Syst. Evol. Microbiol.">
        <title>The Global Catalogue of Microorganisms (GCM) 10K type strain sequencing project: providing services to taxonomists for standard genome sequencing and annotation.</title>
        <authorList>
            <consortium name="The Broad Institute Genomics Platform"/>
            <consortium name="The Broad Institute Genome Sequencing Center for Infectious Disease"/>
            <person name="Wu L."/>
            <person name="Ma J."/>
        </authorList>
    </citation>
    <scope>NUCLEOTIDE SEQUENCE [LARGE SCALE GENOMIC DNA]</scope>
    <source>
        <strain evidence="4">CCUG 52468</strain>
    </source>
</reference>
<dbReference type="InterPro" id="IPR052701">
    <property type="entry name" value="GAG_Ulvan_Degrading_Sulfatases"/>
</dbReference>
<feature type="chain" id="PRO_5047147826" evidence="1">
    <location>
        <begin position="34"/>
        <end position="470"/>
    </location>
</feature>
<feature type="domain" description="Sulfatase N-terminal" evidence="2">
    <location>
        <begin position="42"/>
        <end position="315"/>
    </location>
</feature>
<dbReference type="PANTHER" id="PTHR43751:SF1">
    <property type="entry name" value="SULFATASE ATSG-RELATED"/>
    <property type="match status" value="1"/>
</dbReference>
<dbReference type="RefSeq" id="WP_380894632.1">
    <property type="nucleotide sequence ID" value="NZ_JBHTKY010000002.1"/>
</dbReference>
<evidence type="ECO:0000259" key="2">
    <source>
        <dbReference type="Pfam" id="PF00884"/>
    </source>
</evidence>
<dbReference type="EMBL" id="JBHTKY010000002">
    <property type="protein sequence ID" value="MFD1164480.1"/>
    <property type="molecule type" value="Genomic_DNA"/>
</dbReference>
<sequence length="470" mass="53849">MKKQRRKMLGTKKSKLFSGWFIIQLLTMHFVIAQQPANSEKPNILIIMADDLDSHQLSCYGGENIQTTHIDGLAKEGLKFNNMIASEAMCVPTRASLFTGLYPARHGAYQNHKPVKPNLKSVAHYLKDAGYRVGLTGKNHVTKPTSIFPFQIIPGFEEDCVASHDEYSLDSISKFVDNKADPFCLFVMSINPHIPWNVGDPTEFNANELKLPAHWVDTKQTREDFRNYLAEIRRLDNQVGDVMKMLKEKNLLENTIVIFLGEQGPQFPGGKWTLYDNGQKSSMIIRWPKEIKGNSQTDAIVQYEDILPTLIEIAGGKNVDSLDGKSFYQVLHNHKKQHRDFAFGIHNNIPEGPAYPIRSIRDKKYKLILNLTPENDYYIKYMMNLNDKNLAYTTWMEKAKTDKNAKFLTDRIYRHPAVELYDIQSDPDELINLAEEPKYKAKVSEMKSTLEEWMLQQGDTGISMDVPIKK</sequence>
<dbReference type="Pfam" id="PF00884">
    <property type="entry name" value="Sulfatase"/>
    <property type="match status" value="1"/>
</dbReference>
<name>A0ABW3RH30_9SPHI</name>
<evidence type="ECO:0000313" key="4">
    <source>
        <dbReference type="Proteomes" id="UP001597205"/>
    </source>
</evidence>
<accession>A0ABW3RH30</accession>